<reference evidence="3" key="1">
    <citation type="submission" date="2021-04" db="EMBL/GenBank/DDBJ databases">
        <title>First draft genome resource for Brassicaceae pathogens Fusarium oxysporum f. sp. raphani and Fusarium oxysporum f. sp. rapae.</title>
        <authorList>
            <person name="Asai S."/>
        </authorList>
    </citation>
    <scope>NUCLEOTIDE SEQUENCE</scope>
    <source>
        <strain evidence="3">Tf1262</strain>
    </source>
</reference>
<protein>
    <recommendedName>
        <fullName evidence="2">G domain-containing protein</fullName>
    </recommendedName>
</protein>
<dbReference type="InterPro" id="IPR027417">
    <property type="entry name" value="P-loop_NTPase"/>
</dbReference>
<dbReference type="GO" id="GO:0005525">
    <property type="term" value="F:GTP binding"/>
    <property type="evidence" value="ECO:0007669"/>
    <property type="project" value="InterPro"/>
</dbReference>
<dbReference type="InterPro" id="IPR006073">
    <property type="entry name" value="GTP-bd"/>
</dbReference>
<feature type="region of interest" description="Disordered" evidence="1">
    <location>
        <begin position="349"/>
        <end position="372"/>
    </location>
</feature>
<evidence type="ECO:0000259" key="2">
    <source>
        <dbReference type="Pfam" id="PF01926"/>
    </source>
</evidence>
<evidence type="ECO:0000313" key="3">
    <source>
        <dbReference type="EMBL" id="KAG7424960.1"/>
    </source>
</evidence>
<dbReference type="EMBL" id="JAELUR010000012">
    <property type="protein sequence ID" value="KAG7424960.1"/>
    <property type="molecule type" value="Genomic_DNA"/>
</dbReference>
<dbReference type="Gene3D" id="3.40.50.300">
    <property type="entry name" value="P-loop containing nucleotide triphosphate hydrolases"/>
    <property type="match status" value="1"/>
</dbReference>
<feature type="domain" description="G" evidence="2">
    <location>
        <begin position="37"/>
        <end position="149"/>
    </location>
</feature>
<dbReference type="SUPFAM" id="SSF52540">
    <property type="entry name" value="P-loop containing nucleoside triphosphate hydrolases"/>
    <property type="match status" value="1"/>
</dbReference>
<proteinExistence type="predicted"/>
<feature type="compositionally biased region" description="Polar residues" evidence="1">
    <location>
        <begin position="270"/>
        <end position="282"/>
    </location>
</feature>
<comment type="caution">
    <text evidence="3">The sequence shown here is derived from an EMBL/GenBank/DDBJ whole genome shotgun (WGS) entry which is preliminary data.</text>
</comment>
<feature type="region of interest" description="Disordered" evidence="1">
    <location>
        <begin position="270"/>
        <end position="303"/>
    </location>
</feature>
<evidence type="ECO:0000313" key="4">
    <source>
        <dbReference type="Proteomes" id="UP000693942"/>
    </source>
</evidence>
<name>A0A8J5PMJ6_FUSOX</name>
<feature type="compositionally biased region" description="Polar residues" evidence="1">
    <location>
        <begin position="294"/>
        <end position="303"/>
    </location>
</feature>
<accession>A0A8J5PMJ6</accession>
<dbReference type="AlphaFoldDB" id="A0A8J5PMJ6"/>
<gene>
    <name evidence="3" type="ORF">Forpi1262_v014113</name>
</gene>
<dbReference type="Pfam" id="PF01926">
    <property type="entry name" value="MMR_HSR1"/>
    <property type="match status" value="1"/>
</dbReference>
<dbReference type="Proteomes" id="UP000693942">
    <property type="component" value="Unassembled WGS sequence"/>
</dbReference>
<organism evidence="3 4">
    <name type="scientific">Fusarium oxysporum f. sp. raphani</name>
    <dbReference type="NCBI Taxonomy" id="96318"/>
    <lineage>
        <taxon>Eukaryota</taxon>
        <taxon>Fungi</taxon>
        <taxon>Dikarya</taxon>
        <taxon>Ascomycota</taxon>
        <taxon>Pezizomycotina</taxon>
        <taxon>Sordariomycetes</taxon>
        <taxon>Hypocreomycetidae</taxon>
        <taxon>Hypocreales</taxon>
        <taxon>Nectriaceae</taxon>
        <taxon>Fusarium</taxon>
        <taxon>Fusarium oxysporum species complex</taxon>
    </lineage>
</organism>
<sequence length="422" mass="46894">MTSESSIPLELFRIKEATRINVDLIVKQSSENPARVVLVIGRSGAGKSSLVEHATDETGYSGNGIDPVTTACEVLRSSVNGTQYFFVDTPGFDDNLSALRTFSQIAVLFHTIQDSAILVGVWYVVDNTKRYTAVDTLTIDWLREFCGEPFLPNVTIVTTHWSTYISLQELERRSEQRMEKFKDLLKGGAVIYKHGRVYQNNLETFDIIPWNDVGRAELMRQMRDMIIRRSRGFTGTRPRIIEEIKSRIEIPNTASGRILLRDIPHHFSPVITNEATPRSLQQVDGDPQADRNESSGPRTETSGSFWNNWSFKIDLSGISLEYRGGGPQGSLSVTTSEILSGVAATQRRFSSTATTSTTDSTEAAFTAQTSSTSSSRWSTLTDAISEAMGPPIWMKDKDLDDPFVQRMMLLDSMAMAAGVYGT</sequence>
<evidence type="ECO:0000256" key="1">
    <source>
        <dbReference type="SAM" id="MobiDB-lite"/>
    </source>
</evidence>